<dbReference type="Proteomes" id="UP001163223">
    <property type="component" value="Chromosome"/>
</dbReference>
<accession>A0ACD4NM89</accession>
<name>A0ACD4NM89_9HYPH</name>
<evidence type="ECO:0000313" key="2">
    <source>
        <dbReference type="Proteomes" id="UP001163223"/>
    </source>
</evidence>
<reference evidence="1" key="1">
    <citation type="submission" date="2022-11" db="EMBL/GenBank/DDBJ databases">
        <title>beta-Carotene-producing bacterium, Jeongeuplla avenae sp. nov., alleviates the salt stress of Arabidopsis seedlings.</title>
        <authorList>
            <person name="Jiang L."/>
            <person name="Lee J."/>
        </authorList>
    </citation>
    <scope>NUCLEOTIDE SEQUENCE</scope>
    <source>
        <strain evidence="1">DY_R2A_6</strain>
    </source>
</reference>
<evidence type="ECO:0000313" key="1">
    <source>
        <dbReference type="EMBL" id="WAJ27833.1"/>
    </source>
</evidence>
<keyword evidence="2" id="KW-1185">Reference proteome</keyword>
<sequence>MSAPSEAGEAGFTLAEMLVVLALVSLAATAGALSMAEGRPGRLVAATTDAVAAELARTRIDAIRTGRLARLVFEPGAVRREGAAPVALPEGVTLDLVTAREAAGMPGGAAVAFLPDGRSTGGRIEIAAGAVRRTVMVDWLTGAVREARP</sequence>
<organism evidence="1 2">
    <name type="scientific">Antarcticirhabdus aurantiaca</name>
    <dbReference type="NCBI Taxonomy" id="2606717"/>
    <lineage>
        <taxon>Bacteria</taxon>
        <taxon>Pseudomonadati</taxon>
        <taxon>Pseudomonadota</taxon>
        <taxon>Alphaproteobacteria</taxon>
        <taxon>Hyphomicrobiales</taxon>
        <taxon>Aurantimonadaceae</taxon>
        <taxon>Antarcticirhabdus</taxon>
    </lineage>
</organism>
<proteinExistence type="predicted"/>
<protein>
    <submittedName>
        <fullName evidence="1">Prepilin-type N-terminal cleavage/methylation domain-containing protein</fullName>
    </submittedName>
</protein>
<dbReference type="EMBL" id="CP113520">
    <property type="protein sequence ID" value="WAJ27833.1"/>
    <property type="molecule type" value="Genomic_DNA"/>
</dbReference>
<gene>
    <name evidence="1" type="ORF">OXU80_23800</name>
</gene>